<dbReference type="OrthoDB" id="269729at2157"/>
<name>A0A1N6YUS7_9EURY</name>
<dbReference type="AlphaFoldDB" id="A0A1N6YUS7"/>
<evidence type="ECO:0000313" key="1">
    <source>
        <dbReference type="EMBL" id="SIR18398.1"/>
    </source>
</evidence>
<sequence length="688" mass="76470">MLRFEPLTDAELAVIDSIERRRYVLGVSSAVNPEPADETQFHFPIDRAVQISTDELRLDQRVDTFVRGAQGEPLFEVSSDTNEQLPAGIYTVELNAPVKLYLRVDGELSVRATMDSIVFRFDPAEVRIGARSYHKRPAVTVTTTDDPKDVFFALSSLSSALKTTTCERSYPTLRGHPPSVELGDELHVPDELERPNTGIRLELPPTLRSAYVSAPLAYYLGAEVVPGDDPKLVAGGFEYPLSETNFETEVERVLKQVFFLDCLTRTEGYYRVNLYEREQVERTADLTFDFADLYDRPIAEQLSEYLSVPFDRLAPWMPRWPLTAHVAPTPERIEALPFVVNDLGIVKTPRATPASVDDMLSSALDSFLRTTRDEGTTRNEGTTRGLRENDSRFVRVHADESLEQAWFADDIPLRATKAMPQAFRNKLDREPSADTIDIAVVCNDSAMAVDEGVETAYGRRSEVSFDVTFHDDCSMDELRSVLESDVDFLHYVGHIDDEGFRCRDGALDATTLTTVGVATFLLNACQSYEQGVALIDAGAVGGVVTFHEVVNDGAAKIGYAMARLLNLGFPLRSALALARAESIVGSHYLVVGDGSADVVQVEDGVPTLCDIVTRDDGEYDVTPRTYPSREGKVGTMAFPLVESNDQHFLVPGATRTFRLTADELRQYLVWHQSPVRKDGDLVWDELSL</sequence>
<protein>
    <recommendedName>
        <fullName evidence="3">CHAT domain-containing protein</fullName>
    </recommendedName>
</protein>
<evidence type="ECO:0000313" key="2">
    <source>
        <dbReference type="Proteomes" id="UP000186914"/>
    </source>
</evidence>
<dbReference type="Proteomes" id="UP000186914">
    <property type="component" value="Unassembled WGS sequence"/>
</dbReference>
<proteinExistence type="predicted"/>
<organism evidence="1 2">
    <name type="scientific">Haladaptatus litoreus</name>
    <dbReference type="NCBI Taxonomy" id="553468"/>
    <lineage>
        <taxon>Archaea</taxon>
        <taxon>Methanobacteriati</taxon>
        <taxon>Methanobacteriota</taxon>
        <taxon>Stenosarchaea group</taxon>
        <taxon>Halobacteria</taxon>
        <taxon>Halobacteriales</taxon>
        <taxon>Haladaptataceae</taxon>
        <taxon>Haladaptatus</taxon>
    </lineage>
</organism>
<reference evidence="2" key="1">
    <citation type="submission" date="2017-01" db="EMBL/GenBank/DDBJ databases">
        <authorList>
            <person name="Varghese N."/>
            <person name="Submissions S."/>
        </authorList>
    </citation>
    <scope>NUCLEOTIDE SEQUENCE [LARGE SCALE GENOMIC DNA]</scope>
    <source>
        <strain evidence="2">CGMCC 1.7737</strain>
    </source>
</reference>
<dbReference type="RefSeq" id="WP_076429678.1">
    <property type="nucleotide sequence ID" value="NZ_FTNO01000001.1"/>
</dbReference>
<accession>A0A1N6YUS7</accession>
<dbReference type="EMBL" id="FTNO01000001">
    <property type="protein sequence ID" value="SIR18398.1"/>
    <property type="molecule type" value="Genomic_DNA"/>
</dbReference>
<keyword evidence="2" id="KW-1185">Reference proteome</keyword>
<evidence type="ECO:0008006" key="3">
    <source>
        <dbReference type="Google" id="ProtNLM"/>
    </source>
</evidence>
<gene>
    <name evidence="1" type="ORF">SAMN05421858_1729</name>
</gene>